<feature type="non-terminal residue" evidence="1">
    <location>
        <position position="84"/>
    </location>
</feature>
<evidence type="ECO:0000313" key="2">
    <source>
        <dbReference type="Proteomes" id="UP000663891"/>
    </source>
</evidence>
<dbReference type="Proteomes" id="UP000663891">
    <property type="component" value="Unassembled WGS sequence"/>
</dbReference>
<organism evidence="1 2">
    <name type="scientific">Adineta steineri</name>
    <dbReference type="NCBI Taxonomy" id="433720"/>
    <lineage>
        <taxon>Eukaryota</taxon>
        <taxon>Metazoa</taxon>
        <taxon>Spiralia</taxon>
        <taxon>Gnathifera</taxon>
        <taxon>Rotifera</taxon>
        <taxon>Eurotatoria</taxon>
        <taxon>Bdelloidea</taxon>
        <taxon>Adinetida</taxon>
        <taxon>Adinetidae</taxon>
        <taxon>Adineta</taxon>
    </lineage>
</organism>
<comment type="caution">
    <text evidence="1">The sequence shown here is derived from an EMBL/GenBank/DDBJ whole genome shotgun (WGS) entry which is preliminary data.</text>
</comment>
<dbReference type="EMBL" id="CAJNON010008873">
    <property type="protein sequence ID" value="CAF1545584.1"/>
    <property type="molecule type" value="Genomic_DNA"/>
</dbReference>
<proteinExistence type="predicted"/>
<dbReference type="AlphaFoldDB" id="A0A815WI06"/>
<evidence type="ECO:0000313" key="1">
    <source>
        <dbReference type="EMBL" id="CAF1545584.1"/>
    </source>
</evidence>
<name>A0A815WI06_9BILA</name>
<gene>
    <name evidence="1" type="ORF">VCS650_LOCUS44124</name>
</gene>
<dbReference type="OrthoDB" id="10251809at2759"/>
<sequence>MRQYWSDAGIENYVKEFWETYGNIGTCLFLSRSFHQEEHISQVICPMPCFDLRTIQPIQNTDYQQLAGTRSYTYDKTKHELEML</sequence>
<protein>
    <submittedName>
        <fullName evidence="1">Uncharacterized protein</fullName>
    </submittedName>
</protein>
<reference evidence="1" key="1">
    <citation type="submission" date="2021-02" db="EMBL/GenBank/DDBJ databases">
        <authorList>
            <person name="Nowell W R."/>
        </authorList>
    </citation>
    <scope>NUCLEOTIDE SEQUENCE</scope>
</reference>
<accession>A0A815WI06</accession>